<sequence>MAESLLLNVSNQCVLNIKAETDLERFFHRKHSCTTLNKFDHLIETKYSKENFENKQYYLRKHKTIFKHYIYGGLNFLCKSYNNYTIKSEKLSKMEQLGINIFEILFNTTSVNLKRFCDFPREHHKDKCDIDLDNQLFYGTYGFKICSDGNIRTFFATWPVFSIVYSAFMQKNNTDIIEALSGKNYPFLSDSSIEMLYNLVAYDEYTVYHRRNIKYQSIIKHLREARQMLASSFILDSFSLTALQTHKMFSGNCRFIHKSEEVGSTIVDCNKERTSNENIDKNMFNIFVEYYIFSTIIVVILIIIGLFINCYFAVLLKDCWKKLNCENKILMTSFVIAYLIFLAVKFFHYLRPYFYGDFMEKKFIKHTETYPGISMVNKTYSLLTWTILYTFKETGLIVAIEETIFRSMNKLTCIIGFVIMINTFADMLFRLKNKKEKIRRMSYFKLSSTVIVSYLLGICILILVVVSSIFTYNSMNEISEIVHKMQVEKFAYLEICKYSNSFNEGKKGMNMYSWTSFSFLLIYTLLTIFFLLYYKLEQKTTNIELTFSNIQNLKSTVYSLVGGYITYIIANGYLDFKNIHYLMGSNGEGSDYDRTFEIAQHTMLYQIFSILLLINPIIQPILIILRLTEMKKQHCIYWNRFWEIGLSENITNMLWYPVVKIYLFFKYLNCRKCQSNIKNTKIRKNHTVFSMEKKFPRYPTFTASLKKNIEDNTQL</sequence>
<dbReference type="EMBL" id="LN609530">
    <property type="protein sequence ID" value="CEF70737.1"/>
    <property type="molecule type" value="Genomic_DNA"/>
</dbReference>
<keyword evidence="3" id="KW-1185">Reference proteome</keyword>
<dbReference type="WBParaSite" id="SRAE_X000006800.1">
    <property type="protein sequence ID" value="SRAE_X000006800.1"/>
    <property type="gene ID" value="WBGene00265622"/>
</dbReference>
<accession>A0A090LRG7</accession>
<reference evidence="2 3" key="1">
    <citation type="submission" date="2014-09" db="EMBL/GenBank/DDBJ databases">
        <authorList>
            <person name="Martin A.A."/>
        </authorList>
    </citation>
    <scope>NUCLEOTIDE SEQUENCE</scope>
    <source>
        <strain evidence="3">ED321</strain>
        <strain evidence="2">ED321 Heterogonic</strain>
    </source>
</reference>
<dbReference type="Proteomes" id="UP000035682">
    <property type="component" value="Unplaced"/>
</dbReference>
<gene>
    <name evidence="2 4 5" type="ORF">SRAE_X000006800</name>
</gene>
<feature type="transmembrane region" description="Helical" evidence="1">
    <location>
        <begin position="603"/>
        <end position="625"/>
    </location>
</feature>
<feature type="transmembrane region" description="Helical" evidence="1">
    <location>
        <begin position="555"/>
        <end position="574"/>
    </location>
</feature>
<keyword evidence="1" id="KW-0472">Membrane</keyword>
<dbReference type="AlphaFoldDB" id="A0A090LRG7"/>
<name>A0A090LRG7_STRRB</name>
<evidence type="ECO:0000256" key="1">
    <source>
        <dbReference type="SAM" id="Phobius"/>
    </source>
</evidence>
<feature type="transmembrane region" description="Helical" evidence="1">
    <location>
        <begin position="328"/>
        <end position="350"/>
    </location>
</feature>
<reference evidence="4" key="2">
    <citation type="submission" date="2020-12" db="UniProtKB">
        <authorList>
            <consortium name="WormBaseParasite"/>
        </authorList>
    </citation>
    <scope>IDENTIFICATION</scope>
</reference>
<proteinExistence type="predicted"/>
<evidence type="ECO:0000313" key="3">
    <source>
        <dbReference type="Proteomes" id="UP000035682"/>
    </source>
</evidence>
<keyword evidence="1" id="KW-0812">Transmembrane</keyword>
<dbReference type="GeneID" id="36383115"/>
<keyword evidence="1" id="KW-1133">Transmembrane helix</keyword>
<dbReference type="CTD" id="36383115"/>
<feature type="transmembrane region" description="Helical" evidence="1">
    <location>
        <begin position="408"/>
        <end position="429"/>
    </location>
</feature>
<dbReference type="RefSeq" id="XP_024509933.1">
    <property type="nucleotide sequence ID" value="XM_024644367.1"/>
</dbReference>
<protein>
    <submittedName>
        <fullName evidence="2 4">Uncharacterized protein</fullName>
    </submittedName>
</protein>
<organism evidence="2">
    <name type="scientific">Strongyloides ratti</name>
    <name type="common">Parasitic roundworm</name>
    <dbReference type="NCBI Taxonomy" id="34506"/>
    <lineage>
        <taxon>Eukaryota</taxon>
        <taxon>Metazoa</taxon>
        <taxon>Ecdysozoa</taxon>
        <taxon>Nematoda</taxon>
        <taxon>Chromadorea</taxon>
        <taxon>Rhabditida</taxon>
        <taxon>Tylenchina</taxon>
        <taxon>Panagrolaimomorpha</taxon>
        <taxon>Strongyloidoidea</taxon>
        <taxon>Strongyloididae</taxon>
        <taxon>Strongyloides</taxon>
    </lineage>
</organism>
<evidence type="ECO:0000313" key="5">
    <source>
        <dbReference type="WormBase" id="SRAE_X000006800"/>
    </source>
</evidence>
<evidence type="ECO:0000313" key="2">
    <source>
        <dbReference type="EMBL" id="CEF70737.1"/>
    </source>
</evidence>
<feature type="transmembrane region" description="Helical" evidence="1">
    <location>
        <begin position="290"/>
        <end position="316"/>
    </location>
</feature>
<feature type="transmembrane region" description="Helical" evidence="1">
    <location>
        <begin position="511"/>
        <end position="534"/>
    </location>
</feature>
<dbReference type="WormBase" id="SRAE_X000006800">
    <property type="protein sequence ID" value="SRP11896"/>
    <property type="gene ID" value="WBGene00265622"/>
</dbReference>
<feature type="transmembrane region" description="Helical" evidence="1">
    <location>
        <begin position="450"/>
        <end position="470"/>
    </location>
</feature>
<evidence type="ECO:0000313" key="4">
    <source>
        <dbReference type="WBParaSite" id="SRAE_X000006800.1"/>
    </source>
</evidence>